<dbReference type="GeneTree" id="ENSGT01150000286907"/>
<comment type="similarity">
    <text evidence="11">Belongs to the immunoglobulin superfamily. SIGLEC (sialic acid binding Ig-like lectin) family.</text>
</comment>
<dbReference type="PROSITE" id="PS50835">
    <property type="entry name" value="IG_LIKE"/>
    <property type="match status" value="2"/>
</dbReference>
<evidence type="ECO:0000313" key="14">
    <source>
        <dbReference type="Ensembl" id="ENSRFEP00010012820.1"/>
    </source>
</evidence>
<reference evidence="14" key="5">
    <citation type="submission" date="2025-09" db="UniProtKB">
        <authorList>
            <consortium name="Ensembl"/>
        </authorList>
    </citation>
    <scope>IDENTIFICATION</scope>
</reference>
<dbReference type="InterPro" id="IPR013106">
    <property type="entry name" value="Ig_V-set"/>
</dbReference>
<keyword evidence="10" id="KW-0393">Immunoglobulin domain</keyword>
<evidence type="ECO:0000256" key="7">
    <source>
        <dbReference type="ARBA" id="ARBA00023136"/>
    </source>
</evidence>
<dbReference type="InterPro" id="IPR051036">
    <property type="entry name" value="SIGLEC"/>
</dbReference>
<keyword evidence="3 12" id="KW-0732">Signal</keyword>
<evidence type="ECO:0000259" key="13">
    <source>
        <dbReference type="PROSITE" id="PS50835"/>
    </source>
</evidence>
<feature type="domain" description="Ig-like" evidence="13">
    <location>
        <begin position="33"/>
        <end position="113"/>
    </location>
</feature>
<evidence type="ECO:0000256" key="10">
    <source>
        <dbReference type="ARBA" id="ARBA00023319"/>
    </source>
</evidence>
<evidence type="ECO:0000256" key="1">
    <source>
        <dbReference type="ARBA" id="ARBA00004479"/>
    </source>
</evidence>
<keyword evidence="6" id="KW-1133">Transmembrane helix</keyword>
<evidence type="ECO:0000256" key="3">
    <source>
        <dbReference type="ARBA" id="ARBA00022729"/>
    </source>
</evidence>
<reference evidence="14 15" key="2">
    <citation type="journal article" date="2018" name="Annu Rev Anim Biosci">
        <title>Bat Biology, Genomes, and the Bat1K Project: To Generate Chromosome-Level Genomes for All Living Bat Species.</title>
        <authorList>
            <person name="Teeling E.C."/>
            <person name="Vernes S.C."/>
            <person name="Davalos L.M."/>
            <person name="Ray D.A."/>
            <person name="Gilbert M.T.P."/>
            <person name="Myers E."/>
        </authorList>
    </citation>
    <scope>NUCLEOTIDE SEQUENCE</scope>
</reference>
<name>A0A671EIE2_RHIFE</name>
<proteinExistence type="inferred from homology"/>
<evidence type="ECO:0000256" key="9">
    <source>
        <dbReference type="ARBA" id="ARBA00023180"/>
    </source>
</evidence>
<dbReference type="Pfam" id="PF07686">
    <property type="entry name" value="V-set"/>
    <property type="match status" value="1"/>
</dbReference>
<reference evidence="14 15" key="1">
    <citation type="journal article" date="2015" name="Annu Rev Anim Biosci">
        <title>The Genome 10K Project: a way forward.</title>
        <authorList>
            <person name="Koepfli K.P."/>
            <person name="Paten B."/>
            <person name="O'Brien S.J."/>
            <person name="Koepfli K.P."/>
            <person name="Paten B."/>
            <person name="Antunes A."/>
            <person name="Belov K."/>
            <person name="Bustamante C."/>
            <person name="Castoe T.A."/>
            <person name="Clawson H."/>
            <person name="Crawford A.J."/>
            <person name="Diekhans M."/>
            <person name="Distel D."/>
            <person name="Durbin R."/>
            <person name="Earl D."/>
            <person name="Fujita M.K."/>
            <person name="Gamble T."/>
            <person name="Georges A."/>
            <person name="Gemmell N."/>
            <person name="Gilbert M.T."/>
            <person name="Graves J.M."/>
            <person name="Green R.E."/>
            <person name="Hickey G."/>
            <person name="Jarvis E.D."/>
            <person name="Johnson W."/>
            <person name="Komissarov A."/>
            <person name="Korf I."/>
            <person name="Kuhn R."/>
            <person name="Larkin D.M."/>
            <person name="Lewin H."/>
            <person name="Lopez J.V."/>
            <person name="Ma J."/>
            <person name="Marques-Bonet T."/>
            <person name="Miller W."/>
            <person name="Murphy R."/>
            <person name="Pevzner P."/>
            <person name="Shapiro B."/>
            <person name="Steiner C."/>
            <person name="Tamazian G."/>
            <person name="Venkatesh B."/>
            <person name="Wang J."/>
            <person name="Wayne R."/>
            <person name="Wiley E."/>
            <person name="Yang H."/>
            <person name="Zhang G."/>
            <person name="Haussler D."/>
            <person name="Ryder O."/>
            <person name="O'Brien S.J."/>
        </authorList>
    </citation>
    <scope>NUCLEOTIDE SEQUENCE</scope>
</reference>
<dbReference type="GO" id="GO:0030246">
    <property type="term" value="F:carbohydrate binding"/>
    <property type="evidence" value="ECO:0007669"/>
    <property type="project" value="UniProtKB-KW"/>
</dbReference>
<evidence type="ECO:0000256" key="11">
    <source>
        <dbReference type="ARBA" id="ARBA00038361"/>
    </source>
</evidence>
<dbReference type="AlphaFoldDB" id="A0A671EIE2"/>
<accession>A0A671EIE2</accession>
<keyword evidence="15" id="KW-1185">Reference proteome</keyword>
<dbReference type="Gene3D" id="2.60.40.10">
    <property type="entry name" value="Immunoglobulins"/>
    <property type="match status" value="2"/>
</dbReference>
<dbReference type="GO" id="GO:0033691">
    <property type="term" value="F:sialic acid binding"/>
    <property type="evidence" value="ECO:0007669"/>
    <property type="project" value="TreeGrafter"/>
</dbReference>
<dbReference type="GO" id="GO:0007155">
    <property type="term" value="P:cell adhesion"/>
    <property type="evidence" value="ECO:0007669"/>
    <property type="project" value="UniProtKB-KW"/>
</dbReference>
<keyword evidence="7" id="KW-0472">Membrane</keyword>
<keyword evidence="2" id="KW-0812">Transmembrane</keyword>
<evidence type="ECO:0000256" key="8">
    <source>
        <dbReference type="ARBA" id="ARBA00023157"/>
    </source>
</evidence>
<keyword evidence="5" id="KW-0130">Cell adhesion</keyword>
<keyword evidence="8" id="KW-1015">Disulfide bond</keyword>
<feature type="chain" id="PRO_5025360827" description="Ig-like domain-containing protein" evidence="12">
    <location>
        <begin position="19"/>
        <end position="286"/>
    </location>
</feature>
<protein>
    <recommendedName>
        <fullName evidence="13">Ig-like domain-containing protein</fullName>
    </recommendedName>
</protein>
<feature type="domain" description="Ig-like" evidence="13">
    <location>
        <begin position="152"/>
        <end position="235"/>
    </location>
</feature>
<dbReference type="Proteomes" id="UP000472240">
    <property type="component" value="Chromosome 15"/>
</dbReference>
<evidence type="ECO:0000256" key="12">
    <source>
        <dbReference type="SAM" id="SignalP"/>
    </source>
</evidence>
<feature type="signal peptide" evidence="12">
    <location>
        <begin position="1"/>
        <end position="18"/>
    </location>
</feature>
<dbReference type="InterPro" id="IPR007110">
    <property type="entry name" value="Ig-like_dom"/>
</dbReference>
<dbReference type="FunFam" id="2.60.40.10:FF:000829">
    <property type="entry name" value="Sialic acid-binding Ig-like lectin 8"/>
    <property type="match status" value="1"/>
</dbReference>
<organism evidence="14 15">
    <name type="scientific">Rhinolophus ferrumequinum</name>
    <name type="common">Greater horseshoe bat</name>
    <dbReference type="NCBI Taxonomy" id="59479"/>
    <lineage>
        <taxon>Eukaryota</taxon>
        <taxon>Metazoa</taxon>
        <taxon>Chordata</taxon>
        <taxon>Craniata</taxon>
        <taxon>Vertebrata</taxon>
        <taxon>Euteleostomi</taxon>
        <taxon>Mammalia</taxon>
        <taxon>Eutheria</taxon>
        <taxon>Laurasiatheria</taxon>
        <taxon>Chiroptera</taxon>
        <taxon>Yinpterochiroptera</taxon>
        <taxon>Rhinolophoidea</taxon>
        <taxon>Rhinolophidae</taxon>
        <taxon>Rhinolophinae</taxon>
        <taxon>Rhinolophus</taxon>
    </lineage>
</organism>
<dbReference type="Ensembl" id="ENSRFET00010014023.1">
    <property type="protein sequence ID" value="ENSRFEP00010012820.1"/>
    <property type="gene ID" value="ENSRFEG00010008584.1"/>
</dbReference>
<evidence type="ECO:0000256" key="4">
    <source>
        <dbReference type="ARBA" id="ARBA00022734"/>
    </source>
</evidence>
<keyword evidence="4" id="KW-0430">Lectin</keyword>
<evidence type="ECO:0000313" key="15">
    <source>
        <dbReference type="Proteomes" id="UP000472240"/>
    </source>
</evidence>
<dbReference type="PANTHER" id="PTHR12035:SF125">
    <property type="entry name" value="SIALIC ACID-BINDING IG-LIKE LECTIN 5"/>
    <property type="match status" value="1"/>
</dbReference>
<sequence length="286" mass="31618">MSEMLLLLLSLLWAGEWSRGGGRVGALLTLLSPQVQESVTVQEGLCVFVPCTVYYPESYWKDSDPAHGYWFREGASRDHDALVATNNPDRKVQEETQGRFHLLGDPQNYNCSLHITDAKRRDKGKYFFRVERGNAGKTWGFRTGLGSLTHRPHISFPGSLESGRPRKLTCSVPWACERGTPPIFSWTSAALASLGPRTLLSSMITLTPRPQDHGTNLTCQVKFPAVDVTMERTIQLNVTCENLPLEAPYHQSADDISSFRVCPQMPSPLPGSDQCPLAALSLGLST</sequence>
<evidence type="ECO:0000256" key="5">
    <source>
        <dbReference type="ARBA" id="ARBA00022889"/>
    </source>
</evidence>
<dbReference type="PANTHER" id="PTHR12035">
    <property type="entry name" value="SIALIC ACID BINDING IMMUNOGLOBULIN-LIKE LECTIN"/>
    <property type="match status" value="1"/>
</dbReference>
<reference evidence="15" key="3">
    <citation type="submission" date="2018-12" db="EMBL/GenBank/DDBJ databases">
        <title>G10K-VGP greater horseshoe bat female genome, primary haplotype.</title>
        <authorList>
            <person name="Teeling E."/>
            <person name="Myers G."/>
            <person name="Vernes S."/>
            <person name="Pippel M."/>
            <person name="Winkler S."/>
            <person name="Fedrigo O."/>
            <person name="Rhie A."/>
            <person name="Koren S."/>
            <person name="Phillippy A."/>
            <person name="Lewin H."/>
            <person name="Damas J."/>
            <person name="Howe K."/>
            <person name="Mountcastle J."/>
            <person name="Jarvis E.D."/>
        </authorList>
    </citation>
    <scope>NUCLEOTIDE SEQUENCE [LARGE SCALE GENOMIC DNA]</scope>
</reference>
<dbReference type="FunFam" id="2.60.40.10:FF:000912">
    <property type="entry name" value="Myeloid cell surface antigen CD33"/>
    <property type="match status" value="1"/>
</dbReference>
<dbReference type="SMART" id="SM00409">
    <property type="entry name" value="IG"/>
    <property type="match status" value="1"/>
</dbReference>
<evidence type="ECO:0000256" key="2">
    <source>
        <dbReference type="ARBA" id="ARBA00022692"/>
    </source>
</evidence>
<keyword evidence="9" id="KW-0325">Glycoprotein</keyword>
<dbReference type="InterPro" id="IPR003599">
    <property type="entry name" value="Ig_sub"/>
</dbReference>
<dbReference type="GO" id="GO:0005886">
    <property type="term" value="C:plasma membrane"/>
    <property type="evidence" value="ECO:0007669"/>
    <property type="project" value="TreeGrafter"/>
</dbReference>
<dbReference type="InterPro" id="IPR036179">
    <property type="entry name" value="Ig-like_dom_sf"/>
</dbReference>
<reference evidence="14" key="4">
    <citation type="submission" date="2025-08" db="UniProtKB">
        <authorList>
            <consortium name="Ensembl"/>
        </authorList>
    </citation>
    <scope>IDENTIFICATION</scope>
</reference>
<dbReference type="InterPro" id="IPR013783">
    <property type="entry name" value="Ig-like_fold"/>
</dbReference>
<comment type="subcellular location">
    <subcellularLocation>
        <location evidence="1">Membrane</location>
        <topology evidence="1">Single-pass type I membrane protein</topology>
    </subcellularLocation>
</comment>
<dbReference type="SUPFAM" id="SSF48726">
    <property type="entry name" value="Immunoglobulin"/>
    <property type="match status" value="2"/>
</dbReference>
<evidence type="ECO:0000256" key="6">
    <source>
        <dbReference type="ARBA" id="ARBA00022989"/>
    </source>
</evidence>